<dbReference type="PANTHER" id="PTHR35330:SF1">
    <property type="entry name" value="SIROHEME BIOSYNTHESIS PROTEIN MET8"/>
    <property type="match status" value="1"/>
</dbReference>
<organism evidence="7">
    <name type="scientific">hydrothermal vent metagenome</name>
    <dbReference type="NCBI Taxonomy" id="652676"/>
    <lineage>
        <taxon>unclassified sequences</taxon>
        <taxon>metagenomes</taxon>
        <taxon>ecological metagenomes</taxon>
    </lineage>
</organism>
<sequence length="156" mass="17564">MQYLPISLKIEGKKVLIIGGGNVALHKMKLLRRFTKEIMVIGKQVDKRIKDSGSGYREQEYSPSVLDDCDLIYVCTDNRALNRQIKQDANKKGLLVNVADDPGLSDFVSPAIYKDKNMTVAVGSDAKDVKQAISLRNRIEEILENDQKSQNIQQKK</sequence>
<dbReference type="EMBL" id="UOET01000374">
    <property type="protein sequence ID" value="VAW29501.1"/>
    <property type="molecule type" value="Genomic_DNA"/>
</dbReference>
<gene>
    <name evidence="7" type="ORF">MNBD_BACTEROID07-1446</name>
</gene>
<comment type="pathway">
    <text evidence="1">Porphyrin-containing compound metabolism; siroheme biosynthesis; sirohydrochlorin from precorrin-2: step 1/1.</text>
</comment>
<keyword evidence="4" id="KW-0520">NAD</keyword>
<keyword evidence="3" id="KW-0560">Oxidoreductase</keyword>
<name>A0A3B0UEQ2_9ZZZZ</name>
<dbReference type="InterPro" id="IPR006367">
    <property type="entry name" value="Sirohaem_synthase_N"/>
</dbReference>
<dbReference type="NCBIfam" id="TIGR01470">
    <property type="entry name" value="cysG_Nterm"/>
    <property type="match status" value="1"/>
</dbReference>
<evidence type="ECO:0000256" key="1">
    <source>
        <dbReference type="ARBA" id="ARBA00005010"/>
    </source>
</evidence>
<dbReference type="SUPFAM" id="SSF51735">
    <property type="entry name" value="NAD(P)-binding Rossmann-fold domains"/>
    <property type="match status" value="1"/>
</dbReference>
<dbReference type="InterPro" id="IPR028161">
    <property type="entry name" value="Met8-like"/>
</dbReference>
<dbReference type="Pfam" id="PF13241">
    <property type="entry name" value="NAD_binding_7"/>
    <property type="match status" value="1"/>
</dbReference>
<protein>
    <recommendedName>
        <fullName evidence="2">precorrin-2 dehydrogenase</fullName>
        <ecNumber evidence="2">1.3.1.76</ecNumber>
    </recommendedName>
</protein>
<evidence type="ECO:0000256" key="4">
    <source>
        <dbReference type="ARBA" id="ARBA00023027"/>
    </source>
</evidence>
<comment type="catalytic activity">
    <reaction evidence="6">
        <text>precorrin-2 + NAD(+) = sirohydrochlorin + NADH + 2 H(+)</text>
        <dbReference type="Rhea" id="RHEA:15613"/>
        <dbReference type="ChEBI" id="CHEBI:15378"/>
        <dbReference type="ChEBI" id="CHEBI:57540"/>
        <dbReference type="ChEBI" id="CHEBI:57945"/>
        <dbReference type="ChEBI" id="CHEBI:58351"/>
        <dbReference type="ChEBI" id="CHEBI:58827"/>
        <dbReference type="EC" id="1.3.1.76"/>
    </reaction>
</comment>
<accession>A0A3B0UEQ2</accession>
<evidence type="ECO:0000313" key="7">
    <source>
        <dbReference type="EMBL" id="VAW29501.1"/>
    </source>
</evidence>
<dbReference type="AlphaFoldDB" id="A0A3B0UEQ2"/>
<dbReference type="InterPro" id="IPR036291">
    <property type="entry name" value="NAD(P)-bd_dom_sf"/>
</dbReference>
<proteinExistence type="predicted"/>
<dbReference type="UniPathway" id="UPA00262">
    <property type="reaction ID" value="UER00222"/>
</dbReference>
<dbReference type="GO" id="GO:0043115">
    <property type="term" value="F:precorrin-2 dehydrogenase activity"/>
    <property type="evidence" value="ECO:0007669"/>
    <property type="project" value="UniProtKB-EC"/>
</dbReference>
<dbReference type="GO" id="GO:0019354">
    <property type="term" value="P:siroheme biosynthetic process"/>
    <property type="evidence" value="ECO:0007669"/>
    <property type="project" value="UniProtKB-UniPathway"/>
</dbReference>
<evidence type="ECO:0000256" key="2">
    <source>
        <dbReference type="ARBA" id="ARBA00012400"/>
    </source>
</evidence>
<dbReference type="Gene3D" id="3.40.50.720">
    <property type="entry name" value="NAD(P)-binding Rossmann-like Domain"/>
    <property type="match status" value="1"/>
</dbReference>
<evidence type="ECO:0000256" key="3">
    <source>
        <dbReference type="ARBA" id="ARBA00023002"/>
    </source>
</evidence>
<keyword evidence="5" id="KW-0627">Porphyrin biosynthesis</keyword>
<reference evidence="7" key="1">
    <citation type="submission" date="2018-06" db="EMBL/GenBank/DDBJ databases">
        <authorList>
            <person name="Zhirakovskaya E."/>
        </authorList>
    </citation>
    <scope>NUCLEOTIDE SEQUENCE</scope>
</reference>
<dbReference type="EC" id="1.3.1.76" evidence="2"/>
<evidence type="ECO:0000256" key="6">
    <source>
        <dbReference type="ARBA" id="ARBA00047561"/>
    </source>
</evidence>
<dbReference type="PANTHER" id="PTHR35330">
    <property type="entry name" value="SIROHEME BIOSYNTHESIS PROTEIN MET8"/>
    <property type="match status" value="1"/>
</dbReference>
<evidence type="ECO:0000256" key="5">
    <source>
        <dbReference type="ARBA" id="ARBA00023244"/>
    </source>
</evidence>
<dbReference type="GO" id="GO:0004325">
    <property type="term" value="F:ferrochelatase activity"/>
    <property type="evidence" value="ECO:0007669"/>
    <property type="project" value="InterPro"/>
</dbReference>